<dbReference type="PROSITE" id="PS00108">
    <property type="entry name" value="PROTEIN_KINASE_ST"/>
    <property type="match status" value="1"/>
</dbReference>
<sequence length="463" mass="54579">MDAYCNYCVYFSYFNMIVNPLEFKCVEFRVDDEVTSDSLELHMFCYMYLNFKKDKPHKRGKLPDLHVVRFTKQKINEIHEHAFDHAMIAYSPYLPLMKPGDSKCYYNHNYFIKCAPFNTLSSTMNELAINHMRIPGVSQCIHVEILVDSFCMVFPHYGHTLYDEKERLLNDDTFLLNTCLKISRTIARLHDLRIAHLDLKPANLCVDSQHNITVCDFGLSFRCFSTDRLPTLRVSPAYRPPELFTTRAYDAYDPLAVDIWSFGMMIWEWISGTLVIGEPLYAVQALEAWRESPREIESKSDVRQKMRIIALEMLNWNPEHRPVASVVYTQLACLTENATRLELCERMYITPQERIWRCEWKPQLISKNILANELYMRYSYQKRKFDHGIPLETFITLADHLEYPSTDRMVTIECLEVATILHYQLYFENALTKYYGVCDANQIQDMYLNFGWKGMTNSWGDYD</sequence>
<dbReference type="InterPro" id="IPR008271">
    <property type="entry name" value="Ser/Thr_kinase_AS"/>
</dbReference>
<dbReference type="Pfam" id="PF00069">
    <property type="entry name" value="Pkinase"/>
    <property type="match status" value="1"/>
</dbReference>
<name>A0A6C0CMB6_9ZZZZ</name>
<reference evidence="2" key="1">
    <citation type="journal article" date="2020" name="Nature">
        <title>Giant virus diversity and host interactions through global metagenomics.</title>
        <authorList>
            <person name="Schulz F."/>
            <person name="Roux S."/>
            <person name="Paez-Espino D."/>
            <person name="Jungbluth S."/>
            <person name="Walsh D.A."/>
            <person name="Denef V.J."/>
            <person name="McMahon K.D."/>
            <person name="Konstantinidis K.T."/>
            <person name="Eloe-Fadrosh E.A."/>
            <person name="Kyrpides N.C."/>
            <person name="Woyke T."/>
        </authorList>
    </citation>
    <scope>NUCLEOTIDE SEQUENCE</scope>
    <source>
        <strain evidence="2">GVMAG-M-3300021354-14</strain>
    </source>
</reference>
<dbReference type="GO" id="GO:0005524">
    <property type="term" value="F:ATP binding"/>
    <property type="evidence" value="ECO:0007669"/>
    <property type="project" value="InterPro"/>
</dbReference>
<proteinExistence type="predicted"/>
<organism evidence="2">
    <name type="scientific">viral metagenome</name>
    <dbReference type="NCBI Taxonomy" id="1070528"/>
    <lineage>
        <taxon>unclassified sequences</taxon>
        <taxon>metagenomes</taxon>
        <taxon>organismal metagenomes</taxon>
    </lineage>
</organism>
<dbReference type="SMART" id="SM00220">
    <property type="entry name" value="S_TKc"/>
    <property type="match status" value="1"/>
</dbReference>
<dbReference type="AlphaFoldDB" id="A0A6C0CMB6"/>
<dbReference type="Gene3D" id="1.10.510.10">
    <property type="entry name" value="Transferase(Phosphotransferase) domain 1"/>
    <property type="match status" value="1"/>
</dbReference>
<dbReference type="SUPFAM" id="SSF56112">
    <property type="entry name" value="Protein kinase-like (PK-like)"/>
    <property type="match status" value="1"/>
</dbReference>
<evidence type="ECO:0000259" key="1">
    <source>
        <dbReference type="PROSITE" id="PS50011"/>
    </source>
</evidence>
<dbReference type="InterPro" id="IPR000719">
    <property type="entry name" value="Prot_kinase_dom"/>
</dbReference>
<protein>
    <recommendedName>
        <fullName evidence="1">Protein kinase domain-containing protein</fullName>
    </recommendedName>
</protein>
<dbReference type="GO" id="GO:0004672">
    <property type="term" value="F:protein kinase activity"/>
    <property type="evidence" value="ECO:0007669"/>
    <property type="project" value="InterPro"/>
</dbReference>
<evidence type="ECO:0000313" key="2">
    <source>
        <dbReference type="EMBL" id="QHT05030.1"/>
    </source>
</evidence>
<feature type="domain" description="Protein kinase" evidence="1">
    <location>
        <begin position="72"/>
        <end position="334"/>
    </location>
</feature>
<dbReference type="PANTHER" id="PTHR24362">
    <property type="entry name" value="SERINE/THREONINE-PROTEIN KINASE NEK"/>
    <property type="match status" value="1"/>
</dbReference>
<dbReference type="PROSITE" id="PS50011">
    <property type="entry name" value="PROTEIN_KINASE_DOM"/>
    <property type="match status" value="1"/>
</dbReference>
<accession>A0A6C0CMB6</accession>
<dbReference type="EMBL" id="MN739448">
    <property type="protein sequence ID" value="QHT05030.1"/>
    <property type="molecule type" value="Genomic_DNA"/>
</dbReference>
<dbReference type="InterPro" id="IPR011009">
    <property type="entry name" value="Kinase-like_dom_sf"/>
</dbReference>
<dbReference type="PANTHER" id="PTHR24362:SF309">
    <property type="entry name" value="PROTEIN KINASE DOMAIN-CONTAINING PROTEIN"/>
    <property type="match status" value="1"/>
</dbReference>